<organism evidence="1 2">
    <name type="scientific">Gemmobacter nanjingensis</name>
    <dbReference type="NCBI Taxonomy" id="488454"/>
    <lineage>
        <taxon>Bacteria</taxon>
        <taxon>Pseudomonadati</taxon>
        <taxon>Pseudomonadota</taxon>
        <taxon>Alphaproteobacteria</taxon>
        <taxon>Rhodobacterales</taxon>
        <taxon>Paracoccaceae</taxon>
        <taxon>Gemmobacter</taxon>
    </lineage>
</organism>
<evidence type="ECO:0000313" key="1">
    <source>
        <dbReference type="EMBL" id="GHC40893.1"/>
    </source>
</evidence>
<sequence>MTRETNIVPFTMPSGITDVNGKPYMADAKGALVPVEVIKAQHLLEDEVVRKIMGFALALSAQITRFRGHTFTDLGELDALLAQEYGLTKGGAKGNRTYSTHDSLFAVEVRVQDQIDFGPELQIAKTLVDECLNEWSADARPELRALVTRAFNTDKEGKINRSEIFTLLRLDVEDRRWKEAMRAVKEAMRVVGSKSYLRFRMREAFDAPWQTVTIDLAAA</sequence>
<dbReference type="Pfam" id="PF11363">
    <property type="entry name" value="DUF3164"/>
    <property type="match status" value="1"/>
</dbReference>
<dbReference type="InterPro" id="IPR021505">
    <property type="entry name" value="Phage_B3_Orf6"/>
</dbReference>
<dbReference type="EMBL" id="BMYI01000037">
    <property type="protein sequence ID" value="GHC40893.1"/>
    <property type="molecule type" value="Genomic_DNA"/>
</dbReference>
<gene>
    <name evidence="1" type="ORF">GCM10007291_48470</name>
</gene>
<proteinExistence type="predicted"/>
<evidence type="ECO:0000313" key="2">
    <source>
        <dbReference type="Proteomes" id="UP000658305"/>
    </source>
</evidence>
<reference evidence="2" key="1">
    <citation type="journal article" date="2019" name="Int. J. Syst. Evol. Microbiol.">
        <title>The Global Catalogue of Microorganisms (GCM) 10K type strain sequencing project: providing services to taxonomists for standard genome sequencing and annotation.</title>
        <authorList>
            <consortium name="The Broad Institute Genomics Platform"/>
            <consortium name="The Broad Institute Genome Sequencing Center for Infectious Disease"/>
            <person name="Wu L."/>
            <person name="Ma J."/>
        </authorList>
    </citation>
    <scope>NUCLEOTIDE SEQUENCE [LARGE SCALE GENOMIC DNA]</scope>
    <source>
        <strain evidence="2">KCTC 23298</strain>
    </source>
</reference>
<name>A0ABQ3FUK9_9RHOB</name>
<protein>
    <submittedName>
        <fullName evidence="1">Sulfate transporter</fullName>
    </submittedName>
</protein>
<accession>A0ABQ3FUK9</accession>
<dbReference type="RefSeq" id="WP_189382865.1">
    <property type="nucleotide sequence ID" value="NZ_BMYI01000037.1"/>
</dbReference>
<dbReference type="Proteomes" id="UP000658305">
    <property type="component" value="Unassembled WGS sequence"/>
</dbReference>
<keyword evidence="2" id="KW-1185">Reference proteome</keyword>
<comment type="caution">
    <text evidence="1">The sequence shown here is derived from an EMBL/GenBank/DDBJ whole genome shotgun (WGS) entry which is preliminary data.</text>
</comment>